<evidence type="ECO:0000256" key="1">
    <source>
        <dbReference type="ARBA" id="ARBA00022729"/>
    </source>
</evidence>
<dbReference type="Proteomes" id="UP000886289">
    <property type="component" value="Unassembled WGS sequence"/>
</dbReference>
<dbReference type="GO" id="GO:0003993">
    <property type="term" value="F:acid phosphatase activity"/>
    <property type="evidence" value="ECO:0007669"/>
    <property type="project" value="InterPro"/>
</dbReference>
<reference evidence="3" key="1">
    <citation type="journal article" date="2020" name="mSystems">
        <title>Genome- and Community-Level Interaction Insights into Carbon Utilization and Element Cycling Functions of Hydrothermarchaeota in Hydrothermal Sediment.</title>
        <authorList>
            <person name="Zhou Z."/>
            <person name="Liu Y."/>
            <person name="Xu W."/>
            <person name="Pan J."/>
            <person name="Luo Z.H."/>
            <person name="Li M."/>
        </authorList>
    </citation>
    <scope>NUCLEOTIDE SEQUENCE [LARGE SCALE GENOMIC DNA]</scope>
    <source>
        <strain evidence="3">HyVt-233</strain>
    </source>
</reference>
<dbReference type="Pfam" id="PF09699">
    <property type="entry name" value="Paired_CXXCH_1"/>
    <property type="match status" value="1"/>
</dbReference>
<dbReference type="InterPro" id="IPR010177">
    <property type="entry name" value="Paired_CXXCH_1"/>
</dbReference>
<organism evidence="3">
    <name type="scientific">Desulfofervidus auxilii</name>
    <dbReference type="NCBI Taxonomy" id="1621989"/>
    <lineage>
        <taxon>Bacteria</taxon>
        <taxon>Pseudomonadati</taxon>
        <taxon>Thermodesulfobacteriota</taxon>
        <taxon>Candidatus Desulfofervidia</taxon>
        <taxon>Candidatus Desulfofervidales</taxon>
        <taxon>Candidatus Desulfofervidaceae</taxon>
        <taxon>Candidatus Desulfofervidus</taxon>
    </lineage>
</organism>
<proteinExistence type="predicted"/>
<feature type="domain" description="Doubled CXXCH motif" evidence="2">
    <location>
        <begin position="312"/>
        <end position="350"/>
    </location>
</feature>
<dbReference type="SUPFAM" id="SSF48695">
    <property type="entry name" value="Multiheme cytochromes"/>
    <property type="match status" value="1"/>
</dbReference>
<keyword evidence="1" id="KW-0732">Signal</keyword>
<gene>
    <name evidence="3" type="ORF">ENG63_01040</name>
</gene>
<evidence type="ECO:0000313" key="3">
    <source>
        <dbReference type="EMBL" id="HDD43436.1"/>
    </source>
</evidence>
<protein>
    <recommendedName>
        <fullName evidence="2">Doubled CXXCH motif domain-containing protein</fullName>
    </recommendedName>
</protein>
<dbReference type="InterPro" id="IPR036280">
    <property type="entry name" value="Multihaem_cyt_sf"/>
</dbReference>
<dbReference type="InterPro" id="IPR008963">
    <property type="entry name" value="Purple_acid_Pase-like_N"/>
</dbReference>
<dbReference type="Gene3D" id="3.90.10.10">
    <property type="entry name" value="Cytochrome C3"/>
    <property type="match status" value="1"/>
</dbReference>
<dbReference type="GO" id="GO:0046872">
    <property type="term" value="F:metal ion binding"/>
    <property type="evidence" value="ECO:0007669"/>
    <property type="project" value="InterPro"/>
</dbReference>
<dbReference type="SUPFAM" id="SSF49363">
    <property type="entry name" value="Purple acid phosphatase, N-terminal domain"/>
    <property type="match status" value="1"/>
</dbReference>
<evidence type="ECO:0000259" key="2">
    <source>
        <dbReference type="Pfam" id="PF09699"/>
    </source>
</evidence>
<sequence length="351" mass="39997">MRQMILIIIILSIFSATVCFSENCLNCHKDQIKSEPYPHPPILEGKCCICHGSEIQRETKVISKYTPLSKKHFVLLELSSKSSYEGWIKVKDKRGQFAQKKIEIDIKNLPLKKDRQPPIIKSVQVVRIERGIFWTATIYWETNEPATSIVTWGEKKLHENKLENEDLVYKHEVIIAGLEGGASYSFQVHSADACGNITSSPEMKFKVIPMILSKKTQEMENPSVPLEIKRIKYYRTPQRKILISWETNVFTTGEVELRPKDKTEKVAHIVLASKKEAGLNACYRCHSSEKLGLTHPVDLPLPAEMKKSSRLPLANGCITCATCHNPHGAKLEYLLRKSHRSELCVSCHKNY</sequence>
<dbReference type="NCBIfam" id="TIGR01905">
    <property type="entry name" value="paired_CXXCH_1"/>
    <property type="match status" value="1"/>
</dbReference>
<name>A0A7C0U1F3_DESA2</name>
<comment type="caution">
    <text evidence="3">The sequence shown here is derived from an EMBL/GenBank/DDBJ whole genome shotgun (WGS) entry which is preliminary data.</text>
</comment>
<dbReference type="PANTHER" id="PTHR35038">
    <property type="entry name" value="DISSIMILATORY SULFITE REDUCTASE SIRA"/>
    <property type="match status" value="1"/>
</dbReference>
<dbReference type="InterPro" id="IPR051829">
    <property type="entry name" value="Multiheme_Cytochr_ET"/>
</dbReference>
<dbReference type="AlphaFoldDB" id="A0A7C0U1F3"/>
<dbReference type="EMBL" id="DRBS01000041">
    <property type="protein sequence ID" value="HDD43436.1"/>
    <property type="molecule type" value="Genomic_DNA"/>
</dbReference>
<accession>A0A7C0U1F3</accession>